<dbReference type="EMBL" id="BSPC01000069">
    <property type="protein sequence ID" value="GLS23079.1"/>
    <property type="molecule type" value="Genomic_DNA"/>
</dbReference>
<protein>
    <recommendedName>
        <fullName evidence="5">DUF805 domain-containing protein</fullName>
    </recommendedName>
</protein>
<name>A0ABQ6CSG2_9HYPH</name>
<keyword evidence="2" id="KW-0472">Membrane</keyword>
<feature type="compositionally biased region" description="Pro residues" evidence="1">
    <location>
        <begin position="162"/>
        <end position="171"/>
    </location>
</feature>
<organism evidence="3 4">
    <name type="scientific">Labrys miyagiensis</name>
    <dbReference type="NCBI Taxonomy" id="346912"/>
    <lineage>
        <taxon>Bacteria</taxon>
        <taxon>Pseudomonadati</taxon>
        <taxon>Pseudomonadota</taxon>
        <taxon>Alphaproteobacteria</taxon>
        <taxon>Hyphomicrobiales</taxon>
        <taxon>Xanthobacteraceae</taxon>
        <taxon>Labrys</taxon>
    </lineage>
</organism>
<evidence type="ECO:0000313" key="4">
    <source>
        <dbReference type="Proteomes" id="UP001156882"/>
    </source>
</evidence>
<sequence>MSTLVYAQLTNVRENAPPGESTTTSNPGLGTYVDALAALVPSEVLSLHALIIATLTDTTNTVVPADVPTLRAAFWGLIALSVILYAIPRLLGGSWDRYDWIRTLIAPAAFFAWTMLQRATAFDAAFPGMTGGARTVAALFLAVILGLITTSLSTLADRKHPPATPALPKGPDPGQQVTH</sequence>
<keyword evidence="2" id="KW-0812">Transmembrane</keyword>
<evidence type="ECO:0000313" key="3">
    <source>
        <dbReference type="EMBL" id="GLS23079.1"/>
    </source>
</evidence>
<feature type="transmembrane region" description="Helical" evidence="2">
    <location>
        <begin position="136"/>
        <end position="156"/>
    </location>
</feature>
<feature type="transmembrane region" description="Helical" evidence="2">
    <location>
        <begin position="72"/>
        <end position="88"/>
    </location>
</feature>
<dbReference type="RefSeq" id="WP_284316011.1">
    <property type="nucleotide sequence ID" value="NZ_BSPC01000069.1"/>
</dbReference>
<keyword evidence="4" id="KW-1185">Reference proteome</keyword>
<accession>A0ABQ6CSG2</accession>
<evidence type="ECO:0000256" key="1">
    <source>
        <dbReference type="SAM" id="MobiDB-lite"/>
    </source>
</evidence>
<reference evidence="4" key="1">
    <citation type="journal article" date="2019" name="Int. J. Syst. Evol. Microbiol.">
        <title>The Global Catalogue of Microorganisms (GCM) 10K type strain sequencing project: providing services to taxonomists for standard genome sequencing and annotation.</title>
        <authorList>
            <consortium name="The Broad Institute Genomics Platform"/>
            <consortium name="The Broad Institute Genome Sequencing Center for Infectious Disease"/>
            <person name="Wu L."/>
            <person name="Ma J."/>
        </authorList>
    </citation>
    <scope>NUCLEOTIDE SEQUENCE [LARGE SCALE GENOMIC DNA]</scope>
    <source>
        <strain evidence="4">NBRC 101365</strain>
    </source>
</reference>
<keyword evidence="2" id="KW-1133">Transmembrane helix</keyword>
<evidence type="ECO:0000256" key="2">
    <source>
        <dbReference type="SAM" id="Phobius"/>
    </source>
</evidence>
<dbReference type="Proteomes" id="UP001156882">
    <property type="component" value="Unassembled WGS sequence"/>
</dbReference>
<evidence type="ECO:0008006" key="5">
    <source>
        <dbReference type="Google" id="ProtNLM"/>
    </source>
</evidence>
<feature type="transmembrane region" description="Helical" evidence="2">
    <location>
        <begin position="100"/>
        <end position="116"/>
    </location>
</feature>
<gene>
    <name evidence="3" type="ORF">GCM10007874_60990</name>
</gene>
<proteinExistence type="predicted"/>
<comment type="caution">
    <text evidence="3">The sequence shown here is derived from an EMBL/GenBank/DDBJ whole genome shotgun (WGS) entry which is preliminary data.</text>
</comment>
<feature type="region of interest" description="Disordered" evidence="1">
    <location>
        <begin position="159"/>
        <end position="179"/>
    </location>
</feature>